<evidence type="ECO:0000313" key="2">
    <source>
        <dbReference type="EMBL" id="CDJ70110.1"/>
    </source>
</evidence>
<proteinExistence type="predicted"/>
<reference evidence="2" key="1">
    <citation type="submission" date="2013-10" db="EMBL/GenBank/DDBJ databases">
        <title>Genomic analysis of the causative agents of coccidiosis in chickens.</title>
        <authorList>
            <person name="Reid A.J."/>
            <person name="Blake D."/>
            <person name="Billington K."/>
            <person name="Browne H."/>
            <person name="Dunn M."/>
            <person name="Hung S."/>
            <person name="Kawahara F."/>
            <person name="Miranda-Saavedra D."/>
            <person name="Mourier T."/>
            <person name="Nagra H."/>
            <person name="Otto T.D."/>
            <person name="Rawlings N."/>
            <person name="Sanchez A."/>
            <person name="Sanders M."/>
            <person name="Subramaniam C."/>
            <person name="Tay Y."/>
            <person name="Dear P."/>
            <person name="Doerig C."/>
            <person name="Gruber A."/>
            <person name="Parkinson J."/>
            <person name="Shirley M."/>
            <person name="Wan K.L."/>
            <person name="Berriman M."/>
            <person name="Tomley F."/>
            <person name="Pain A."/>
        </authorList>
    </citation>
    <scope>NUCLEOTIDE SEQUENCE [LARGE SCALE GENOMIC DNA]</scope>
    <source>
        <strain evidence="2">Houghton</strain>
    </source>
</reference>
<accession>U6N604</accession>
<dbReference type="Proteomes" id="UP000030754">
    <property type="component" value="Unassembled WGS sequence"/>
</dbReference>
<dbReference type="AlphaFoldDB" id="U6N604"/>
<dbReference type="EMBL" id="HG725866">
    <property type="protein sequence ID" value="CDJ70110.1"/>
    <property type="molecule type" value="Genomic_DNA"/>
</dbReference>
<organism evidence="2 3">
    <name type="scientific">Eimeria necatrix</name>
    <dbReference type="NCBI Taxonomy" id="51315"/>
    <lineage>
        <taxon>Eukaryota</taxon>
        <taxon>Sar</taxon>
        <taxon>Alveolata</taxon>
        <taxon>Apicomplexa</taxon>
        <taxon>Conoidasida</taxon>
        <taxon>Coccidia</taxon>
        <taxon>Eucoccidiorida</taxon>
        <taxon>Eimeriorina</taxon>
        <taxon>Eimeriidae</taxon>
        <taxon>Eimeria</taxon>
    </lineage>
</organism>
<evidence type="ECO:0000256" key="1">
    <source>
        <dbReference type="SAM" id="SignalP"/>
    </source>
</evidence>
<reference evidence="2" key="2">
    <citation type="submission" date="2013-10" db="EMBL/GenBank/DDBJ databases">
        <authorList>
            <person name="Aslett M."/>
        </authorList>
    </citation>
    <scope>NUCLEOTIDE SEQUENCE [LARGE SCALE GENOMIC DNA]</scope>
    <source>
        <strain evidence="2">Houghton</strain>
    </source>
</reference>
<dbReference type="Pfam" id="PF11054">
    <property type="entry name" value="Surface_antigen"/>
    <property type="match status" value="1"/>
</dbReference>
<feature type="chain" id="PRO_5004676828" evidence="1">
    <location>
        <begin position="23"/>
        <end position="258"/>
    </location>
</feature>
<dbReference type="RefSeq" id="XP_013438576.1">
    <property type="nucleotide sequence ID" value="XM_013583122.1"/>
</dbReference>
<dbReference type="VEuPathDB" id="ToxoDB:ENH_00078200"/>
<gene>
    <name evidence="2" type="ORF">ENH_00078200</name>
</gene>
<sequence>MLRLLFPALVVVSVLCGHGTESATTKGKAQALNCFTEMNEARAAAGFPAFANATEAGQILPEHSALVDINSGTLWDQICKKIVGDGEESSEIDKLVGTPAYYAGESDCEAAVKYWQGGFSLFSNSLPPKYTALNNPDVYTDRAVSFVALYNPKTNPVASCAFVTCTTTGGNEFAAQSLSRSHNGRILRRLEDNTQTTTAVLCLTNPKALNTGEAPFKEEEWQKIVHAIAGVEQGNGDSPVRPSLALGFIMILFSNGLF</sequence>
<protein>
    <submittedName>
        <fullName evidence="2">SAG family member</fullName>
    </submittedName>
</protein>
<dbReference type="InterPro" id="IPR021288">
    <property type="entry name" value="Surface_antigen"/>
</dbReference>
<name>U6N604_9EIME</name>
<feature type="signal peptide" evidence="1">
    <location>
        <begin position="1"/>
        <end position="22"/>
    </location>
</feature>
<evidence type="ECO:0000313" key="3">
    <source>
        <dbReference type="Proteomes" id="UP000030754"/>
    </source>
</evidence>
<keyword evidence="3" id="KW-1185">Reference proteome</keyword>
<keyword evidence="1" id="KW-0732">Signal</keyword>
<dbReference type="GeneID" id="25477950"/>